<evidence type="ECO:0000313" key="1">
    <source>
        <dbReference type="EMBL" id="OQD66261.1"/>
    </source>
</evidence>
<dbReference type="Proteomes" id="UP000191522">
    <property type="component" value="Unassembled WGS sequence"/>
</dbReference>
<organism evidence="1 2">
    <name type="scientific">Penicillium decumbens</name>
    <dbReference type="NCBI Taxonomy" id="69771"/>
    <lineage>
        <taxon>Eukaryota</taxon>
        <taxon>Fungi</taxon>
        <taxon>Dikarya</taxon>
        <taxon>Ascomycota</taxon>
        <taxon>Pezizomycotina</taxon>
        <taxon>Eurotiomycetes</taxon>
        <taxon>Eurotiomycetidae</taxon>
        <taxon>Eurotiales</taxon>
        <taxon>Aspergillaceae</taxon>
        <taxon>Penicillium</taxon>
    </lineage>
</organism>
<gene>
    <name evidence="1" type="ORF">PENDEC_c061G02253</name>
</gene>
<feature type="non-terminal residue" evidence="1">
    <location>
        <position position="1"/>
    </location>
</feature>
<name>A0A1V6NNF1_PENDC</name>
<comment type="caution">
    <text evidence="1">The sequence shown here is derived from an EMBL/GenBank/DDBJ whole genome shotgun (WGS) entry which is preliminary data.</text>
</comment>
<dbReference type="AlphaFoldDB" id="A0A1V6NNF1"/>
<sequence>FIPKYAVRYLYYTRRDIKKATSKGTTIRNVVEKVFIIDSDKDIEVNKAPTEDNEDNKDNK</sequence>
<reference evidence="2" key="1">
    <citation type="journal article" date="2017" name="Nat. Microbiol.">
        <title>Global analysis of biosynthetic gene clusters reveals vast potential of secondary metabolite production in Penicillium species.</title>
        <authorList>
            <person name="Nielsen J.C."/>
            <person name="Grijseels S."/>
            <person name="Prigent S."/>
            <person name="Ji B."/>
            <person name="Dainat J."/>
            <person name="Nielsen K.F."/>
            <person name="Frisvad J.C."/>
            <person name="Workman M."/>
            <person name="Nielsen J."/>
        </authorList>
    </citation>
    <scope>NUCLEOTIDE SEQUENCE [LARGE SCALE GENOMIC DNA]</scope>
    <source>
        <strain evidence="2">IBT 11843</strain>
    </source>
</reference>
<accession>A0A1V6NNF1</accession>
<evidence type="ECO:0000313" key="2">
    <source>
        <dbReference type="Proteomes" id="UP000191522"/>
    </source>
</evidence>
<dbReference type="EMBL" id="MDYL01000061">
    <property type="protein sequence ID" value="OQD66261.1"/>
    <property type="molecule type" value="Genomic_DNA"/>
</dbReference>
<protein>
    <submittedName>
        <fullName evidence="1">Uncharacterized protein</fullName>
    </submittedName>
</protein>
<keyword evidence="2" id="KW-1185">Reference proteome</keyword>
<proteinExistence type="predicted"/>